<evidence type="ECO:0000256" key="7">
    <source>
        <dbReference type="SAM" id="Phobius"/>
    </source>
</evidence>
<dbReference type="PRINTS" id="PR00385">
    <property type="entry name" value="P450"/>
</dbReference>
<feature type="binding site" description="axial binding residue" evidence="6">
    <location>
        <position position="447"/>
    </location>
    <ligand>
        <name>heme</name>
        <dbReference type="ChEBI" id="CHEBI:30413"/>
    </ligand>
    <ligandPart>
        <name>Fe</name>
        <dbReference type="ChEBI" id="CHEBI:18248"/>
    </ligandPart>
</feature>
<gene>
    <name evidence="8" type="primary">HPM1</name>
    <name evidence="8" type="ORF">VC83_01755</name>
</gene>
<dbReference type="GO" id="GO:0020037">
    <property type="term" value="F:heme binding"/>
    <property type="evidence" value="ECO:0007669"/>
    <property type="project" value="InterPro"/>
</dbReference>
<comment type="cofactor">
    <cofactor evidence="1 6">
        <name>heme</name>
        <dbReference type="ChEBI" id="CHEBI:30413"/>
    </cofactor>
</comment>
<dbReference type="GeneID" id="36284843"/>
<keyword evidence="3 6" id="KW-0349">Heme</keyword>
<dbReference type="Pfam" id="PF00067">
    <property type="entry name" value="p450"/>
    <property type="match status" value="1"/>
</dbReference>
<dbReference type="AlphaFoldDB" id="A0A177AJA7"/>
<dbReference type="InterPro" id="IPR050121">
    <property type="entry name" value="Cytochrome_P450_monoxygenase"/>
</dbReference>
<organism evidence="8">
    <name type="scientific">Pseudogymnoascus destructans</name>
    <dbReference type="NCBI Taxonomy" id="655981"/>
    <lineage>
        <taxon>Eukaryota</taxon>
        <taxon>Fungi</taxon>
        <taxon>Dikarya</taxon>
        <taxon>Ascomycota</taxon>
        <taxon>Pezizomycotina</taxon>
        <taxon>Leotiomycetes</taxon>
        <taxon>Thelebolales</taxon>
        <taxon>Thelebolaceae</taxon>
        <taxon>Pseudogymnoascus</taxon>
    </lineage>
</organism>
<dbReference type="Gene3D" id="1.10.630.10">
    <property type="entry name" value="Cytochrome P450"/>
    <property type="match status" value="1"/>
</dbReference>
<dbReference type="OrthoDB" id="1470350at2759"/>
<dbReference type="SUPFAM" id="SSF48264">
    <property type="entry name" value="Cytochrome P450"/>
    <property type="match status" value="1"/>
</dbReference>
<dbReference type="Proteomes" id="UP000077154">
    <property type="component" value="Unassembled WGS sequence"/>
</dbReference>
<name>A0A177AJA7_9PEZI</name>
<keyword evidence="7" id="KW-0812">Transmembrane</keyword>
<dbReference type="GO" id="GO:0005506">
    <property type="term" value="F:iron ion binding"/>
    <property type="evidence" value="ECO:0007669"/>
    <property type="project" value="InterPro"/>
</dbReference>
<dbReference type="eggNOG" id="KOG0158">
    <property type="taxonomic scope" value="Eukaryota"/>
</dbReference>
<comment type="similarity">
    <text evidence="2">Belongs to the cytochrome P450 family.</text>
</comment>
<dbReference type="InterPro" id="IPR002401">
    <property type="entry name" value="Cyt_P450_E_grp-I"/>
</dbReference>
<dbReference type="PANTHER" id="PTHR24305">
    <property type="entry name" value="CYTOCHROME P450"/>
    <property type="match status" value="1"/>
</dbReference>
<sequence>MALLCPEDVLDQFANRSTVLLAVALLLWVLIVKLIYLLYFHPLSKFPGPRFWAVTRWGVSRAIISGKSHDVILNLHKKYGPIVRVAPDELAFQSVSAWTDIGGHRKHGQAEMSKEPVFNEAFKDNLLGVRKREDHGRMRRILSRGFSASILQKQEPFIKRYVDQLISELYKRCDDGKTLINLEAWYSFTAFDIIGDLTFGESFGSLDSGGHHPWVSLIFDTTRFVILANCLKRINRIFLPVLLLITPKGLGRRLQENQQLTDSKIAKRRALGATRPDYMTAMVGNDKIAESLSDLEITSNCTALILGGAETISSALSGTTYYLATNPSILAKAVEEVRSAFSREEDITLTGTGQLKYLNAVITEALRMFPPFAGVSPRQVPVGGATIAGEFIPENTTVGIWHWSMTRCPDFFLHADEFHPERWLDDPLFKNDQKQASQPFAVGPRNCIGMNLAYVELRLVMARILWNLELTLDESCLNWVDDLVEYFGWEKTPLLVRLTPQTEVKQI</sequence>
<evidence type="ECO:0000256" key="3">
    <source>
        <dbReference type="ARBA" id="ARBA00022617"/>
    </source>
</evidence>
<dbReference type="EMBL" id="KV441388">
    <property type="protein sequence ID" value="OAF62145.1"/>
    <property type="molecule type" value="Genomic_DNA"/>
</dbReference>
<dbReference type="VEuPathDB" id="FungiDB:GMDG_03531"/>
<reference evidence="8" key="1">
    <citation type="submission" date="2016-03" db="EMBL/GenBank/DDBJ databases">
        <title>Updated assembly of Pseudogymnoascus destructans, the fungus causing white-nose syndrome of bats.</title>
        <authorList>
            <person name="Palmer J.M."/>
            <person name="Drees K.P."/>
            <person name="Foster J.T."/>
            <person name="Lindner D.L."/>
        </authorList>
    </citation>
    <scope>NUCLEOTIDE SEQUENCE [LARGE SCALE GENOMIC DNA]</scope>
    <source>
        <strain evidence="8">20631-21</strain>
    </source>
</reference>
<protein>
    <submittedName>
        <fullName evidence="8">Mitotic exit network interactor 1</fullName>
    </submittedName>
</protein>
<dbReference type="RefSeq" id="XP_024327418.1">
    <property type="nucleotide sequence ID" value="XM_024465429.1"/>
</dbReference>
<evidence type="ECO:0000256" key="6">
    <source>
        <dbReference type="PIRSR" id="PIRSR602401-1"/>
    </source>
</evidence>
<dbReference type="InterPro" id="IPR001128">
    <property type="entry name" value="Cyt_P450"/>
</dbReference>
<proteinExistence type="inferred from homology"/>
<keyword evidence="7" id="KW-1133">Transmembrane helix</keyword>
<evidence type="ECO:0000256" key="2">
    <source>
        <dbReference type="ARBA" id="ARBA00010617"/>
    </source>
</evidence>
<evidence type="ECO:0000256" key="4">
    <source>
        <dbReference type="ARBA" id="ARBA00022723"/>
    </source>
</evidence>
<evidence type="ECO:0000256" key="5">
    <source>
        <dbReference type="ARBA" id="ARBA00023004"/>
    </source>
</evidence>
<keyword evidence="7" id="KW-0472">Membrane</keyword>
<evidence type="ECO:0000313" key="8">
    <source>
        <dbReference type="EMBL" id="OAF62145.1"/>
    </source>
</evidence>
<dbReference type="PANTHER" id="PTHR24305:SF210">
    <property type="entry name" value="CYTOCHROME P450 MONOOXYGENASE ASQL-RELATED"/>
    <property type="match status" value="1"/>
</dbReference>
<feature type="transmembrane region" description="Helical" evidence="7">
    <location>
        <begin position="20"/>
        <end position="40"/>
    </location>
</feature>
<evidence type="ECO:0000256" key="1">
    <source>
        <dbReference type="ARBA" id="ARBA00001971"/>
    </source>
</evidence>
<keyword evidence="4 6" id="KW-0479">Metal-binding</keyword>
<keyword evidence="5 6" id="KW-0408">Iron</keyword>
<dbReference type="PRINTS" id="PR00463">
    <property type="entry name" value="EP450I"/>
</dbReference>
<dbReference type="InterPro" id="IPR036396">
    <property type="entry name" value="Cyt_P450_sf"/>
</dbReference>
<accession>A0A177AJA7</accession>
<dbReference type="CDD" id="cd11058">
    <property type="entry name" value="CYP60B-like"/>
    <property type="match status" value="1"/>
</dbReference>
<dbReference type="GO" id="GO:0016705">
    <property type="term" value="F:oxidoreductase activity, acting on paired donors, with incorporation or reduction of molecular oxygen"/>
    <property type="evidence" value="ECO:0007669"/>
    <property type="project" value="InterPro"/>
</dbReference>
<dbReference type="GO" id="GO:0004497">
    <property type="term" value="F:monooxygenase activity"/>
    <property type="evidence" value="ECO:0007669"/>
    <property type="project" value="InterPro"/>
</dbReference>